<keyword evidence="2" id="KW-1185">Reference proteome</keyword>
<proteinExistence type="predicted"/>
<accession>A0ABY3XI97</accession>
<sequence length="134" mass="16034">MSISPELQAKIDALEDENLKARILRTLRSTGKKQVTDEEIYESILSSYTKAKERRARLRQWRPNEVAAFAQYFREKRPGDYAEFIRQEKEFKEIEPGFAWGIRQLIWEWMPELNGDDCDELFGEFRDYIKLHLT</sequence>
<dbReference type="RefSeq" id="WP_057942502.1">
    <property type="nucleotide sequence ID" value="NZ_CP011131.1"/>
</dbReference>
<evidence type="ECO:0000313" key="2">
    <source>
        <dbReference type="Proteomes" id="UP000829194"/>
    </source>
</evidence>
<dbReference type="Proteomes" id="UP000829194">
    <property type="component" value="Chromosome"/>
</dbReference>
<evidence type="ECO:0000313" key="1">
    <source>
        <dbReference type="EMBL" id="UNP31354.1"/>
    </source>
</evidence>
<gene>
    <name evidence="1" type="ORF">MOV92_08990</name>
</gene>
<dbReference type="EMBL" id="CP093547">
    <property type="protein sequence ID" value="UNP31354.1"/>
    <property type="molecule type" value="Genomic_DNA"/>
</dbReference>
<organism evidence="1 2">
    <name type="scientific">Lysobacter gummosus</name>
    <dbReference type="NCBI Taxonomy" id="262324"/>
    <lineage>
        <taxon>Bacteria</taxon>
        <taxon>Pseudomonadati</taxon>
        <taxon>Pseudomonadota</taxon>
        <taxon>Gammaproteobacteria</taxon>
        <taxon>Lysobacterales</taxon>
        <taxon>Lysobacteraceae</taxon>
        <taxon>Lysobacter</taxon>
    </lineage>
</organism>
<name>A0ABY3XI97_9GAMM</name>
<protein>
    <submittedName>
        <fullName evidence="1">Uncharacterized protein</fullName>
    </submittedName>
</protein>
<reference evidence="1 2" key="1">
    <citation type="submission" date="2022-03" db="EMBL/GenBank/DDBJ databases">
        <title>Complete genome sequence of Lysobacter capsici VKM B-2533 and Lysobacter gummosus 10.1.1, promising sources of lytic agents.</title>
        <authorList>
            <person name="Tarlachkov S.V."/>
            <person name="Kudryakova I.V."/>
            <person name="Afoshin A.S."/>
            <person name="Leontyevskaya E.A."/>
            <person name="Leontyevskaya N.V."/>
        </authorList>
    </citation>
    <scope>NUCLEOTIDE SEQUENCE [LARGE SCALE GENOMIC DNA]</scope>
    <source>
        <strain evidence="1 2">10.1.1</strain>
    </source>
</reference>